<dbReference type="Pfam" id="PF13377">
    <property type="entry name" value="Peripla_BP_3"/>
    <property type="match status" value="1"/>
</dbReference>
<dbReference type="CDD" id="cd06295">
    <property type="entry name" value="PBP1_CelR"/>
    <property type="match status" value="1"/>
</dbReference>
<dbReference type="InterPro" id="IPR000843">
    <property type="entry name" value="HTH_LacI"/>
</dbReference>
<evidence type="ECO:0000256" key="1">
    <source>
        <dbReference type="ARBA" id="ARBA00023015"/>
    </source>
</evidence>
<keyword evidence="2 6" id="KW-0238">DNA-binding</keyword>
<dbReference type="GO" id="GO:0003677">
    <property type="term" value="F:DNA binding"/>
    <property type="evidence" value="ECO:0007669"/>
    <property type="project" value="UniProtKB-KW"/>
</dbReference>
<evidence type="ECO:0000259" key="5">
    <source>
        <dbReference type="PROSITE" id="PS50932"/>
    </source>
</evidence>
<gene>
    <name evidence="6" type="ORF">AACH10_13665</name>
</gene>
<feature type="region of interest" description="Disordered" evidence="4">
    <location>
        <begin position="1"/>
        <end position="33"/>
    </location>
</feature>
<feature type="compositionally biased region" description="Low complexity" evidence="4">
    <location>
        <begin position="1"/>
        <end position="20"/>
    </location>
</feature>
<dbReference type="SUPFAM" id="SSF53822">
    <property type="entry name" value="Periplasmic binding protein-like I"/>
    <property type="match status" value="1"/>
</dbReference>
<comment type="caution">
    <text evidence="6">The sequence shown here is derived from an EMBL/GenBank/DDBJ whole genome shotgun (WGS) entry which is preliminary data.</text>
</comment>
<evidence type="ECO:0000256" key="2">
    <source>
        <dbReference type="ARBA" id="ARBA00023125"/>
    </source>
</evidence>
<dbReference type="InterPro" id="IPR028082">
    <property type="entry name" value="Peripla_BP_I"/>
</dbReference>
<evidence type="ECO:0000313" key="7">
    <source>
        <dbReference type="Proteomes" id="UP001365405"/>
    </source>
</evidence>
<proteinExistence type="predicted"/>
<accession>A0ABU9CHG6</accession>
<dbReference type="RefSeq" id="WP_341410982.1">
    <property type="nucleotide sequence ID" value="NZ_JBBUTH010000007.1"/>
</dbReference>
<keyword evidence="7" id="KW-1185">Reference proteome</keyword>
<dbReference type="Gene3D" id="3.40.50.2300">
    <property type="match status" value="2"/>
</dbReference>
<evidence type="ECO:0000313" key="6">
    <source>
        <dbReference type="EMBL" id="MEK8051293.1"/>
    </source>
</evidence>
<dbReference type="EMBL" id="JBBUTH010000007">
    <property type="protein sequence ID" value="MEK8051293.1"/>
    <property type="molecule type" value="Genomic_DNA"/>
</dbReference>
<keyword evidence="3" id="KW-0804">Transcription</keyword>
<feature type="domain" description="HTH lacI-type" evidence="5">
    <location>
        <begin position="36"/>
        <end position="90"/>
    </location>
</feature>
<dbReference type="SMART" id="SM00354">
    <property type="entry name" value="HTH_LACI"/>
    <property type="match status" value="1"/>
</dbReference>
<dbReference type="PANTHER" id="PTHR30146">
    <property type="entry name" value="LACI-RELATED TRANSCRIPTIONAL REPRESSOR"/>
    <property type="match status" value="1"/>
</dbReference>
<dbReference type="PROSITE" id="PS50932">
    <property type="entry name" value="HTH_LACI_2"/>
    <property type="match status" value="1"/>
</dbReference>
<reference evidence="6 7" key="1">
    <citation type="submission" date="2024-04" db="EMBL/GenBank/DDBJ databases">
        <title>Novel species of the genus Ideonella isolated from streams.</title>
        <authorList>
            <person name="Lu H."/>
        </authorList>
    </citation>
    <scope>NUCLEOTIDE SEQUENCE [LARGE SCALE GENOMIC DNA]</scope>
    <source>
        <strain evidence="6 7">DXS22W</strain>
    </source>
</reference>
<protein>
    <submittedName>
        <fullName evidence="6">LacI family DNA-binding transcriptional regulator</fullName>
    </submittedName>
</protein>
<dbReference type="CDD" id="cd01392">
    <property type="entry name" value="HTH_LacI"/>
    <property type="match status" value="1"/>
</dbReference>
<evidence type="ECO:0000256" key="3">
    <source>
        <dbReference type="ARBA" id="ARBA00023163"/>
    </source>
</evidence>
<dbReference type="Pfam" id="PF00356">
    <property type="entry name" value="LacI"/>
    <property type="match status" value="1"/>
</dbReference>
<sequence length="365" mass="39206">MARPPKTSTPSPAPTPSSATGKGGAGTAPLARPSRVQMSDIARLAGVSVSTVSRALSDSSLVNPETRARVAELARSLNYSINIGAQNLRLKQNRTVAVIVPYDPATRQHLSDPFFLSLLGSLADALTDRGLDMLITRVDAGHLDEAARPWRTGQAAGVVLVGQWHHHDQLNAMAVQGVPFVVWGAQLPQQLYATVGSDNIAGGELATAHLFERGAQRVLFMGDPDLPEIGQRQQGWERAHARAGRMADPTLARKVPFVAEAIRAEVESLLRQKLAFDAVFCASDLMAMTVIGTLRRHGRRVPEDVRVVGYDDIALAANFEPPISTVRQPISEAGELLVEGLLAQLAGERVGPRLLRTELVARQSS</sequence>
<dbReference type="Gene3D" id="1.10.260.40">
    <property type="entry name" value="lambda repressor-like DNA-binding domains"/>
    <property type="match status" value="1"/>
</dbReference>
<dbReference type="InterPro" id="IPR010982">
    <property type="entry name" value="Lambda_DNA-bd_dom_sf"/>
</dbReference>
<evidence type="ECO:0000256" key="4">
    <source>
        <dbReference type="SAM" id="MobiDB-lite"/>
    </source>
</evidence>
<name>A0ABU9CHG6_9BURK</name>
<keyword evidence="1" id="KW-0805">Transcription regulation</keyword>
<dbReference type="Proteomes" id="UP001365405">
    <property type="component" value="Unassembled WGS sequence"/>
</dbReference>
<dbReference type="PANTHER" id="PTHR30146:SF120">
    <property type="entry name" value="ALANINE RACEMASE"/>
    <property type="match status" value="1"/>
</dbReference>
<organism evidence="6 7">
    <name type="scientific">Pseudaquabacterium inlustre</name>
    <dbReference type="NCBI Taxonomy" id="2984192"/>
    <lineage>
        <taxon>Bacteria</taxon>
        <taxon>Pseudomonadati</taxon>
        <taxon>Pseudomonadota</taxon>
        <taxon>Betaproteobacteria</taxon>
        <taxon>Burkholderiales</taxon>
        <taxon>Sphaerotilaceae</taxon>
        <taxon>Pseudaquabacterium</taxon>
    </lineage>
</organism>
<dbReference type="PROSITE" id="PS00356">
    <property type="entry name" value="HTH_LACI_1"/>
    <property type="match status" value="1"/>
</dbReference>
<dbReference type="SUPFAM" id="SSF47413">
    <property type="entry name" value="lambda repressor-like DNA-binding domains"/>
    <property type="match status" value="1"/>
</dbReference>
<dbReference type="InterPro" id="IPR046335">
    <property type="entry name" value="LacI/GalR-like_sensor"/>
</dbReference>